<dbReference type="Proteomes" id="UP000305906">
    <property type="component" value="Unassembled WGS sequence"/>
</dbReference>
<sequence>MIGALGGATAGGYAAVRGARIGAENAAEVTRQQVKDQAAANHAQWLTDLRREKYSTLVRTSVDFAMQIGPLISFESRRDDPDSQLNQVRRTYFDQLYEARFLAGRELQTAIDQAADLAENVGHEPYDDRGERMEYRHRLYGEAFACARAIEEAARAELGLPPRERTRE</sequence>
<gene>
    <name evidence="1" type="ORF">FE633_28795</name>
</gene>
<evidence type="ECO:0000313" key="2">
    <source>
        <dbReference type="Proteomes" id="UP000305906"/>
    </source>
</evidence>
<comment type="caution">
    <text evidence="1">The sequence shown here is derived from an EMBL/GenBank/DDBJ whole genome shotgun (WGS) entry which is preliminary data.</text>
</comment>
<evidence type="ECO:0000313" key="1">
    <source>
        <dbReference type="EMBL" id="TLS42823.1"/>
    </source>
</evidence>
<dbReference type="EMBL" id="VBZC01000036">
    <property type="protein sequence ID" value="TLS42823.1"/>
    <property type="molecule type" value="Genomic_DNA"/>
</dbReference>
<organism evidence="1 2">
    <name type="scientific">Streptomyces montanus</name>
    <dbReference type="NCBI Taxonomy" id="2580423"/>
    <lineage>
        <taxon>Bacteria</taxon>
        <taxon>Bacillati</taxon>
        <taxon>Actinomycetota</taxon>
        <taxon>Actinomycetes</taxon>
        <taxon>Kitasatosporales</taxon>
        <taxon>Streptomycetaceae</taxon>
        <taxon>Streptomyces</taxon>
    </lineage>
</organism>
<dbReference type="AlphaFoldDB" id="A0A5R9FPT0"/>
<keyword evidence="2" id="KW-1185">Reference proteome</keyword>
<proteinExistence type="predicted"/>
<name>A0A5R9FPT0_9ACTN</name>
<reference evidence="1 2" key="1">
    <citation type="submission" date="2019-05" db="EMBL/GenBank/DDBJ databases">
        <title>Streptomyces sp. NEAU-C151, a novel actinomycete isolated from soil.</title>
        <authorList>
            <person name="Han L."/>
            <person name="Jiang H."/>
        </authorList>
    </citation>
    <scope>NUCLEOTIDE SEQUENCE [LARGE SCALE GENOMIC DNA]</scope>
    <source>
        <strain evidence="1 2">NEAU-C151</strain>
    </source>
</reference>
<dbReference type="RefSeq" id="WP_138048099.1">
    <property type="nucleotide sequence ID" value="NZ_VBZC01000036.1"/>
</dbReference>
<protein>
    <submittedName>
        <fullName evidence="1">Uncharacterized protein</fullName>
    </submittedName>
</protein>
<accession>A0A5R9FPT0</accession>